<dbReference type="EMBL" id="DF820461">
    <property type="protein sequence ID" value="GAK54566.1"/>
    <property type="molecule type" value="Genomic_DNA"/>
</dbReference>
<dbReference type="InterPro" id="IPR027383">
    <property type="entry name" value="Znf_put"/>
</dbReference>
<dbReference type="InterPro" id="IPR041916">
    <property type="entry name" value="Anti_sigma_zinc_sf"/>
</dbReference>
<feature type="domain" description="Putative zinc-finger" evidence="2">
    <location>
        <begin position="8"/>
        <end position="42"/>
    </location>
</feature>
<keyword evidence="1" id="KW-0472">Membrane</keyword>
<sequence>MRVLSMKCKDVQKKLLDYSEGTLEPKTSLRVEMHLRTCAQCAEELKAFEDTVRLLQRMPIKEPSEEFWTDFTRGIMQNVRRVERTTAPSWFLQFPRLNVAFVAVATILVIVGAVFFIQGHVVKNNQQQIARQSVESNPPAENIDEALKKIVHPKMVEDMLHTNWALIDGQQLSAFDADFSDDTIDFLLEDLTESEKQALLVELERLLQ</sequence>
<reference evidence="3" key="1">
    <citation type="journal article" date="2015" name="PeerJ">
        <title>First genomic representation of candidate bacterial phylum KSB3 points to enhanced environmental sensing as a trigger of wastewater bulking.</title>
        <authorList>
            <person name="Sekiguchi Y."/>
            <person name="Ohashi A."/>
            <person name="Parks D.H."/>
            <person name="Yamauchi T."/>
            <person name="Tyson G.W."/>
            <person name="Hugenholtz P."/>
        </authorList>
    </citation>
    <scope>NUCLEOTIDE SEQUENCE [LARGE SCALE GENOMIC DNA]</scope>
</reference>
<dbReference type="AlphaFoldDB" id="A0A081BT35"/>
<name>A0A081BT35_9BACT</name>
<keyword evidence="1" id="KW-0812">Transmembrane</keyword>
<keyword evidence="4" id="KW-1185">Reference proteome</keyword>
<protein>
    <recommendedName>
        <fullName evidence="2">Putative zinc-finger domain-containing protein</fullName>
    </recommendedName>
</protein>
<proteinExistence type="predicted"/>
<accession>A0A081BT35</accession>
<dbReference type="Pfam" id="PF13490">
    <property type="entry name" value="zf-HC2"/>
    <property type="match status" value="1"/>
</dbReference>
<dbReference type="STRING" id="1499966.U14_05853"/>
<organism evidence="3">
    <name type="scientific">Candidatus Moduliflexus flocculans</name>
    <dbReference type="NCBI Taxonomy" id="1499966"/>
    <lineage>
        <taxon>Bacteria</taxon>
        <taxon>Candidatus Moduliflexota</taxon>
        <taxon>Candidatus Moduliflexia</taxon>
        <taxon>Candidatus Moduliflexales</taxon>
        <taxon>Candidatus Moduliflexaceae</taxon>
    </lineage>
</organism>
<feature type="transmembrane region" description="Helical" evidence="1">
    <location>
        <begin position="97"/>
        <end position="117"/>
    </location>
</feature>
<evidence type="ECO:0000259" key="2">
    <source>
        <dbReference type="Pfam" id="PF13490"/>
    </source>
</evidence>
<dbReference type="Proteomes" id="UP000030700">
    <property type="component" value="Unassembled WGS sequence"/>
</dbReference>
<keyword evidence="1" id="KW-1133">Transmembrane helix</keyword>
<evidence type="ECO:0000313" key="4">
    <source>
        <dbReference type="Proteomes" id="UP000030700"/>
    </source>
</evidence>
<evidence type="ECO:0000256" key="1">
    <source>
        <dbReference type="SAM" id="Phobius"/>
    </source>
</evidence>
<dbReference type="Gene3D" id="1.10.10.1320">
    <property type="entry name" value="Anti-sigma factor, zinc-finger domain"/>
    <property type="match status" value="1"/>
</dbReference>
<dbReference type="HOGENOM" id="CLU_1318808_0_0_0"/>
<evidence type="ECO:0000313" key="3">
    <source>
        <dbReference type="EMBL" id="GAK54566.1"/>
    </source>
</evidence>
<gene>
    <name evidence="3" type="ORF">U14_05853</name>
</gene>